<evidence type="ECO:0000256" key="2">
    <source>
        <dbReference type="ARBA" id="ARBA00023002"/>
    </source>
</evidence>
<proteinExistence type="inferred from homology"/>
<dbReference type="SUPFAM" id="SSF51735">
    <property type="entry name" value="NAD(P)-binding Rossmann-fold domains"/>
    <property type="match status" value="1"/>
</dbReference>
<reference evidence="4 5" key="1">
    <citation type="submission" date="2020-08" db="EMBL/GenBank/DDBJ databases">
        <title>Genomic Encyclopedia of Type Strains, Phase IV (KMG-IV): sequencing the most valuable type-strain genomes for metagenomic binning, comparative biology and taxonomic classification.</title>
        <authorList>
            <person name="Goeker M."/>
        </authorList>
    </citation>
    <scope>NUCLEOTIDE SEQUENCE [LARGE SCALE GENOMIC DNA]</scope>
    <source>
        <strain evidence="4 5">DSM 27163</strain>
    </source>
</reference>
<dbReference type="AlphaFoldDB" id="A0A7W9EQW1"/>
<dbReference type="RefSeq" id="WP_221235144.1">
    <property type="nucleotide sequence ID" value="NZ_JACIJH010000007.1"/>
</dbReference>
<evidence type="ECO:0000256" key="1">
    <source>
        <dbReference type="ARBA" id="ARBA00006484"/>
    </source>
</evidence>
<accession>A0A7W9EQW1</accession>
<organism evidence="4 5">
    <name type="scientific">Sphingopyxis panaciterrulae</name>
    <dbReference type="NCBI Taxonomy" id="462372"/>
    <lineage>
        <taxon>Bacteria</taxon>
        <taxon>Pseudomonadati</taxon>
        <taxon>Pseudomonadota</taxon>
        <taxon>Alphaproteobacteria</taxon>
        <taxon>Sphingomonadales</taxon>
        <taxon>Sphingomonadaceae</taxon>
        <taxon>Sphingopyxis</taxon>
    </lineage>
</organism>
<dbReference type="CDD" id="cd05233">
    <property type="entry name" value="SDR_c"/>
    <property type="match status" value="1"/>
</dbReference>
<dbReference type="InterPro" id="IPR036291">
    <property type="entry name" value="NAD(P)-bd_dom_sf"/>
</dbReference>
<evidence type="ECO:0000313" key="5">
    <source>
        <dbReference type="Proteomes" id="UP000537161"/>
    </source>
</evidence>
<dbReference type="PROSITE" id="PS00061">
    <property type="entry name" value="ADH_SHORT"/>
    <property type="match status" value="1"/>
</dbReference>
<dbReference type="Proteomes" id="UP000537161">
    <property type="component" value="Unassembled WGS sequence"/>
</dbReference>
<dbReference type="PRINTS" id="PR00081">
    <property type="entry name" value="GDHRDH"/>
</dbReference>
<dbReference type="Pfam" id="PF00106">
    <property type="entry name" value="adh_short"/>
    <property type="match status" value="1"/>
</dbReference>
<dbReference type="Gene3D" id="3.40.50.720">
    <property type="entry name" value="NAD(P)-binding Rossmann-like Domain"/>
    <property type="match status" value="1"/>
</dbReference>
<dbReference type="GO" id="GO:0016020">
    <property type="term" value="C:membrane"/>
    <property type="evidence" value="ECO:0007669"/>
    <property type="project" value="TreeGrafter"/>
</dbReference>
<dbReference type="PANTHER" id="PTHR44196:SF1">
    <property type="entry name" value="DEHYDROGENASE_REDUCTASE SDR FAMILY MEMBER 7B"/>
    <property type="match status" value="1"/>
</dbReference>
<keyword evidence="2" id="KW-0560">Oxidoreductase</keyword>
<dbReference type="EMBL" id="JACIJH010000007">
    <property type="protein sequence ID" value="MBB5707038.1"/>
    <property type="molecule type" value="Genomic_DNA"/>
</dbReference>
<sequence>MVTGAANGIGAALARRFALAGAEALLLCDLDSDGARDVAADLDLPEDRRAGVGCDVADREEVQRLVDMALARFGRIDLFCSNAGILAPGDETAPVAEWQRAWDVNVMAHVHAAQAVLPSMLERGAGYLLNTVSAAGLLTSLGAAPYAVSKHAALAFSEWLAVTYGGKGIGVSALCPQAVRTKMIAEAAAAGAGAAVSSGGNLLEAEEVVDSVIAGLADERFLILPHPETARYAEAKARDIDRWIAGMRRLLPPDA</sequence>
<dbReference type="PRINTS" id="PR00080">
    <property type="entry name" value="SDRFAMILY"/>
</dbReference>
<evidence type="ECO:0000256" key="3">
    <source>
        <dbReference type="RuleBase" id="RU000363"/>
    </source>
</evidence>
<dbReference type="GO" id="GO:0016491">
    <property type="term" value="F:oxidoreductase activity"/>
    <property type="evidence" value="ECO:0007669"/>
    <property type="project" value="UniProtKB-KW"/>
</dbReference>
<protein>
    <submittedName>
        <fullName evidence="4">NAD(P)-dependent dehydrogenase (Short-subunit alcohol dehydrogenase family)</fullName>
    </submittedName>
</protein>
<dbReference type="InterPro" id="IPR002347">
    <property type="entry name" value="SDR_fam"/>
</dbReference>
<gene>
    <name evidence="4" type="ORF">FHR21_002400</name>
</gene>
<dbReference type="InterPro" id="IPR020904">
    <property type="entry name" value="Sc_DH/Rdtase_CS"/>
</dbReference>
<name>A0A7W9EQW1_9SPHN</name>
<comment type="caution">
    <text evidence="4">The sequence shown here is derived from an EMBL/GenBank/DDBJ whole genome shotgun (WGS) entry which is preliminary data.</text>
</comment>
<evidence type="ECO:0000313" key="4">
    <source>
        <dbReference type="EMBL" id="MBB5707038.1"/>
    </source>
</evidence>
<comment type="similarity">
    <text evidence="1 3">Belongs to the short-chain dehydrogenases/reductases (SDR) family.</text>
</comment>
<dbReference type="PANTHER" id="PTHR44196">
    <property type="entry name" value="DEHYDROGENASE/REDUCTASE SDR FAMILY MEMBER 7B"/>
    <property type="match status" value="1"/>
</dbReference>
<keyword evidence="5" id="KW-1185">Reference proteome</keyword>